<dbReference type="Proteomes" id="UP000735302">
    <property type="component" value="Unassembled WGS sequence"/>
</dbReference>
<dbReference type="AlphaFoldDB" id="A0AAV4DBA3"/>
<feature type="compositionally biased region" description="Basic and acidic residues" evidence="1">
    <location>
        <begin position="42"/>
        <end position="56"/>
    </location>
</feature>
<organism evidence="2 3">
    <name type="scientific">Plakobranchus ocellatus</name>
    <dbReference type="NCBI Taxonomy" id="259542"/>
    <lineage>
        <taxon>Eukaryota</taxon>
        <taxon>Metazoa</taxon>
        <taxon>Spiralia</taxon>
        <taxon>Lophotrochozoa</taxon>
        <taxon>Mollusca</taxon>
        <taxon>Gastropoda</taxon>
        <taxon>Heterobranchia</taxon>
        <taxon>Euthyneura</taxon>
        <taxon>Panpulmonata</taxon>
        <taxon>Sacoglossa</taxon>
        <taxon>Placobranchoidea</taxon>
        <taxon>Plakobranchidae</taxon>
        <taxon>Plakobranchus</taxon>
    </lineage>
</organism>
<dbReference type="EMBL" id="BLXT01007695">
    <property type="protein sequence ID" value="GFO41499.1"/>
    <property type="molecule type" value="Genomic_DNA"/>
</dbReference>
<gene>
    <name evidence="2" type="ORF">PoB_006800400</name>
</gene>
<evidence type="ECO:0000313" key="3">
    <source>
        <dbReference type="Proteomes" id="UP000735302"/>
    </source>
</evidence>
<evidence type="ECO:0000313" key="2">
    <source>
        <dbReference type="EMBL" id="GFO41499.1"/>
    </source>
</evidence>
<name>A0AAV4DBA3_9GAST</name>
<reference evidence="2 3" key="1">
    <citation type="journal article" date="2021" name="Elife">
        <title>Chloroplast acquisition without the gene transfer in kleptoplastic sea slugs, Plakobranchus ocellatus.</title>
        <authorList>
            <person name="Maeda T."/>
            <person name="Takahashi S."/>
            <person name="Yoshida T."/>
            <person name="Shimamura S."/>
            <person name="Takaki Y."/>
            <person name="Nagai Y."/>
            <person name="Toyoda A."/>
            <person name="Suzuki Y."/>
            <person name="Arimoto A."/>
            <person name="Ishii H."/>
            <person name="Satoh N."/>
            <person name="Nishiyama T."/>
            <person name="Hasebe M."/>
            <person name="Maruyama T."/>
            <person name="Minagawa J."/>
            <person name="Obokata J."/>
            <person name="Shigenobu S."/>
        </authorList>
    </citation>
    <scope>NUCLEOTIDE SEQUENCE [LARGE SCALE GENOMIC DNA]</scope>
</reference>
<sequence length="187" mass="21274">MRAPDQAEEEKRGSRSRSKNRRKKMRRRKREKRRERGGKAGGKKEEEKGKKRENKLTGRSSAGSEPASLWSQTRAAGPDQEHQKNKVPCGVCVSSFKGSGRQSPPEANELLRFESENVASPGTPPWTQLCTDWLAIVRGRRMNITRSCDPQTLVQKSPLLIQDCSNYEFKMQSLCVYLTPNNHLDNF</sequence>
<feature type="compositionally biased region" description="Basic residues" evidence="1">
    <location>
        <begin position="14"/>
        <end position="36"/>
    </location>
</feature>
<feature type="compositionally biased region" description="Polar residues" evidence="1">
    <location>
        <begin position="57"/>
        <end position="74"/>
    </location>
</feature>
<evidence type="ECO:0000256" key="1">
    <source>
        <dbReference type="SAM" id="MobiDB-lite"/>
    </source>
</evidence>
<keyword evidence="3" id="KW-1185">Reference proteome</keyword>
<proteinExistence type="predicted"/>
<comment type="caution">
    <text evidence="2">The sequence shown here is derived from an EMBL/GenBank/DDBJ whole genome shotgun (WGS) entry which is preliminary data.</text>
</comment>
<protein>
    <submittedName>
        <fullName evidence="2">Uncharacterized protein</fullName>
    </submittedName>
</protein>
<accession>A0AAV4DBA3</accession>
<feature type="region of interest" description="Disordered" evidence="1">
    <location>
        <begin position="1"/>
        <end position="86"/>
    </location>
</feature>